<evidence type="ECO:0000313" key="2">
    <source>
        <dbReference type="Proteomes" id="UP000248534"/>
    </source>
</evidence>
<dbReference type="AlphaFoldDB" id="A0A2X3YNG5"/>
<organism evidence="1 2">
    <name type="scientific">Streptococcus sanguinis</name>
    <dbReference type="NCBI Taxonomy" id="1305"/>
    <lineage>
        <taxon>Bacteria</taxon>
        <taxon>Bacillati</taxon>
        <taxon>Bacillota</taxon>
        <taxon>Bacilli</taxon>
        <taxon>Lactobacillales</taxon>
        <taxon>Streptococcaceae</taxon>
        <taxon>Streptococcus</taxon>
    </lineage>
</organism>
<sequence>MILFENLFLIFSELNSDFFNFSKISLHSDLMIQANYQDDLIFILAL</sequence>
<accession>A0A2X3YNG5</accession>
<proteinExistence type="predicted"/>
<protein>
    <submittedName>
        <fullName evidence="1">Uncharacterized protein</fullName>
    </submittedName>
</protein>
<dbReference type="EMBL" id="LS483364">
    <property type="protein sequence ID" value="SQF70633.1"/>
    <property type="molecule type" value="Genomic_DNA"/>
</dbReference>
<reference evidence="1 2" key="1">
    <citation type="submission" date="2018-06" db="EMBL/GenBank/DDBJ databases">
        <authorList>
            <consortium name="Pathogen Informatics"/>
            <person name="Doyle S."/>
        </authorList>
    </citation>
    <scope>NUCLEOTIDE SEQUENCE [LARGE SCALE GENOMIC DNA]</scope>
    <source>
        <strain evidence="1 2">NCTC11086</strain>
    </source>
</reference>
<gene>
    <name evidence="1" type="ORF">NCTC11086_00479</name>
</gene>
<evidence type="ECO:0000313" key="1">
    <source>
        <dbReference type="EMBL" id="SQF70633.1"/>
    </source>
</evidence>
<name>A0A2X3YNG5_STRSA</name>
<dbReference type="Proteomes" id="UP000248534">
    <property type="component" value="Chromosome 1"/>
</dbReference>